<sequence length="268" mass="30111">MNVHEPCSTCAADSATQRLAAQGDYHAVVVACYHGLSSNHEQMPWENSEEQMNNPREMRIHVQRVFAIPAPHNMPPPPQDTMGPFAPPPPPQPREQNEQPAVLHQFVPQPAPTQELEQPEQKMQMEGAGGPVQMSLPWELTPEDLHIIHRTAQDAAAQRRDQQMDSDMQEVKTIVNTLAAAAAEAEAEAEVHAQAEADRRQAEVDRRQAEEQRPVPQEAVQLSRAPRTLLLQQDVDERPHYMQPRSVRSVDALLHREKRVKRCACSCA</sequence>
<evidence type="ECO:0000313" key="2">
    <source>
        <dbReference type="EMBL" id="KPI97389.1"/>
    </source>
</evidence>
<feature type="compositionally biased region" description="Basic and acidic residues" evidence="1">
    <location>
        <begin position="190"/>
        <end position="213"/>
    </location>
</feature>
<dbReference type="EMBL" id="KQ459590">
    <property type="protein sequence ID" value="KPI97389.1"/>
    <property type="molecule type" value="Genomic_DNA"/>
</dbReference>
<gene>
    <name evidence="2" type="ORF">RR46_09296</name>
</gene>
<name>A0A194PXA1_PAPXU</name>
<feature type="region of interest" description="Disordered" evidence="1">
    <location>
        <begin position="72"/>
        <end position="98"/>
    </location>
</feature>
<dbReference type="Proteomes" id="UP000053268">
    <property type="component" value="Unassembled WGS sequence"/>
</dbReference>
<protein>
    <submittedName>
        <fullName evidence="2">Uncharacterized protein</fullName>
    </submittedName>
</protein>
<evidence type="ECO:0000313" key="3">
    <source>
        <dbReference type="Proteomes" id="UP000053268"/>
    </source>
</evidence>
<feature type="compositionally biased region" description="Pro residues" evidence="1">
    <location>
        <begin position="72"/>
        <end position="93"/>
    </location>
</feature>
<proteinExistence type="predicted"/>
<organism evidence="2 3">
    <name type="scientific">Papilio xuthus</name>
    <name type="common">Asian swallowtail butterfly</name>
    <dbReference type="NCBI Taxonomy" id="66420"/>
    <lineage>
        <taxon>Eukaryota</taxon>
        <taxon>Metazoa</taxon>
        <taxon>Ecdysozoa</taxon>
        <taxon>Arthropoda</taxon>
        <taxon>Hexapoda</taxon>
        <taxon>Insecta</taxon>
        <taxon>Pterygota</taxon>
        <taxon>Neoptera</taxon>
        <taxon>Endopterygota</taxon>
        <taxon>Lepidoptera</taxon>
        <taxon>Glossata</taxon>
        <taxon>Ditrysia</taxon>
        <taxon>Papilionoidea</taxon>
        <taxon>Papilionidae</taxon>
        <taxon>Papilioninae</taxon>
        <taxon>Papilio</taxon>
    </lineage>
</organism>
<reference evidence="2 3" key="1">
    <citation type="journal article" date="2015" name="Nat. Commun.">
        <title>Outbred genome sequencing and CRISPR/Cas9 gene editing in butterflies.</title>
        <authorList>
            <person name="Li X."/>
            <person name="Fan D."/>
            <person name="Zhang W."/>
            <person name="Liu G."/>
            <person name="Zhang L."/>
            <person name="Zhao L."/>
            <person name="Fang X."/>
            <person name="Chen L."/>
            <person name="Dong Y."/>
            <person name="Chen Y."/>
            <person name="Ding Y."/>
            <person name="Zhao R."/>
            <person name="Feng M."/>
            <person name="Zhu Y."/>
            <person name="Feng Y."/>
            <person name="Jiang X."/>
            <person name="Zhu D."/>
            <person name="Xiang H."/>
            <person name="Feng X."/>
            <person name="Li S."/>
            <person name="Wang J."/>
            <person name="Zhang G."/>
            <person name="Kronforst M.R."/>
            <person name="Wang W."/>
        </authorList>
    </citation>
    <scope>NUCLEOTIDE SEQUENCE [LARGE SCALE GENOMIC DNA]</scope>
    <source>
        <strain evidence="2">Ya'a_city_454_Px</strain>
        <tissue evidence="2">Whole body</tissue>
    </source>
</reference>
<keyword evidence="3" id="KW-1185">Reference proteome</keyword>
<accession>A0A194PXA1</accession>
<dbReference type="AlphaFoldDB" id="A0A194PXA1"/>
<evidence type="ECO:0000256" key="1">
    <source>
        <dbReference type="SAM" id="MobiDB-lite"/>
    </source>
</evidence>
<feature type="region of interest" description="Disordered" evidence="1">
    <location>
        <begin position="190"/>
        <end position="226"/>
    </location>
</feature>